<organism evidence="1">
    <name type="scientific">marine sediment metagenome</name>
    <dbReference type="NCBI Taxonomy" id="412755"/>
    <lineage>
        <taxon>unclassified sequences</taxon>
        <taxon>metagenomes</taxon>
        <taxon>ecological metagenomes</taxon>
    </lineage>
</organism>
<proteinExistence type="predicted"/>
<dbReference type="AlphaFoldDB" id="X1DE39"/>
<sequence>KKKPKEQRDITQLLELDLPQPLTDLLKETWVPYVVRPEYKPKPTPYQSINVNIPEAILQEKRLQLCTAPIGTFNDDDQFLDPKLQHILWPLNGPEQS</sequence>
<evidence type="ECO:0000313" key="1">
    <source>
        <dbReference type="EMBL" id="GAH06590.1"/>
    </source>
</evidence>
<protein>
    <submittedName>
        <fullName evidence="1">Uncharacterized protein</fullName>
    </submittedName>
</protein>
<gene>
    <name evidence="1" type="ORF">S01H4_62481</name>
</gene>
<name>X1DE39_9ZZZZ</name>
<accession>X1DE39</accession>
<reference evidence="1" key="1">
    <citation type="journal article" date="2014" name="Front. Microbiol.">
        <title>High frequency of phylogenetically diverse reductive dehalogenase-homologous genes in deep subseafloor sedimentary metagenomes.</title>
        <authorList>
            <person name="Kawai M."/>
            <person name="Futagami T."/>
            <person name="Toyoda A."/>
            <person name="Takaki Y."/>
            <person name="Nishi S."/>
            <person name="Hori S."/>
            <person name="Arai W."/>
            <person name="Tsubouchi T."/>
            <person name="Morono Y."/>
            <person name="Uchiyama I."/>
            <person name="Ito T."/>
            <person name="Fujiyama A."/>
            <person name="Inagaki F."/>
            <person name="Takami H."/>
        </authorList>
    </citation>
    <scope>NUCLEOTIDE SEQUENCE</scope>
    <source>
        <strain evidence="1">Expedition CK06-06</strain>
    </source>
</reference>
<feature type="non-terminal residue" evidence="1">
    <location>
        <position position="1"/>
    </location>
</feature>
<comment type="caution">
    <text evidence="1">The sequence shown here is derived from an EMBL/GenBank/DDBJ whole genome shotgun (WGS) entry which is preliminary data.</text>
</comment>
<dbReference type="EMBL" id="BART01037309">
    <property type="protein sequence ID" value="GAH06590.1"/>
    <property type="molecule type" value="Genomic_DNA"/>
</dbReference>